<evidence type="ECO:0000256" key="8">
    <source>
        <dbReference type="ARBA" id="ARBA00035718"/>
    </source>
</evidence>
<dbReference type="SMART" id="SM01130">
    <property type="entry name" value="DHDPS"/>
    <property type="match status" value="1"/>
</dbReference>
<dbReference type="GO" id="GO:0018813">
    <property type="term" value="F:trans-o-hydroxybenzylidenepyruvate hydratase-aldolase activity"/>
    <property type="evidence" value="ECO:0007669"/>
    <property type="project" value="UniProtKB-EC"/>
</dbReference>
<proteinExistence type="inferred from homology"/>
<keyword evidence="2" id="KW-0058">Aromatic hydrocarbons catabolism</keyword>
<evidence type="ECO:0000313" key="11">
    <source>
        <dbReference type="EMBL" id="PXV63448.1"/>
    </source>
</evidence>
<evidence type="ECO:0000256" key="4">
    <source>
        <dbReference type="ARBA" id="ARBA00023317"/>
    </source>
</evidence>
<evidence type="ECO:0000256" key="9">
    <source>
        <dbReference type="ARBA" id="ARBA00047441"/>
    </source>
</evidence>
<dbReference type="PIRSF" id="PIRSF001365">
    <property type="entry name" value="DHDPS"/>
    <property type="match status" value="1"/>
</dbReference>
<dbReference type="InterPro" id="IPR048038">
    <property type="entry name" value="HBPHA/CBPHA"/>
</dbReference>
<comment type="similarity">
    <text evidence="1 10">Belongs to the DapA family.</text>
</comment>
<sequence length="330" mass="36170">MGRQLLTVDEVRGCWAIMPTPATPDAGDWRVQNTVDLDETARAAEKLIAAGVDAIVTLGSLGECATLTWEEKRAYLSTLVETVRGRVPLFGGTSSLGTRETIRQTREARDIGIDGVMLGPPMWCAPDVPTAVQFYRDVAEACPDTAICIYANPEAFKFDFPRPFWAQVAEIPQVITAKYLGIGALMADLNLTKGRIRFLPIDADYYAAARIAPEACTAFWTSGAVCGPAPVLRLRDEVERAKKSGDWAQAQALTGAIGRTYQTLFPQGSFKEFSLYNIGLEKARMDAAGWMRAGPARPPYTLVPEAYLEGARESGRRWAQLHREYDTKGA</sequence>
<dbReference type="InterPro" id="IPR013785">
    <property type="entry name" value="Aldolase_TIM"/>
</dbReference>
<dbReference type="PANTHER" id="PTHR12128:SF66">
    <property type="entry name" value="4-HYDROXY-2-OXOGLUTARATE ALDOLASE, MITOCHONDRIAL"/>
    <property type="match status" value="1"/>
</dbReference>
<accession>A0A318E5K1</accession>
<dbReference type="GO" id="GO:0016832">
    <property type="term" value="F:aldehyde-lyase activity"/>
    <property type="evidence" value="ECO:0007669"/>
    <property type="project" value="UniProtKB-ARBA"/>
</dbReference>
<comment type="caution">
    <text evidence="11">The sequence shown here is derived from an EMBL/GenBank/DDBJ whole genome shotgun (WGS) entry which is preliminary data.</text>
</comment>
<keyword evidence="4 11" id="KW-0670">Pyruvate</keyword>
<dbReference type="Gene3D" id="3.20.20.70">
    <property type="entry name" value="Aldolase class I"/>
    <property type="match status" value="1"/>
</dbReference>
<dbReference type="PANTHER" id="PTHR12128">
    <property type="entry name" value="DIHYDRODIPICOLINATE SYNTHASE"/>
    <property type="match status" value="1"/>
</dbReference>
<gene>
    <name evidence="11" type="ORF">C8D93_11725</name>
</gene>
<dbReference type="EC" id="4.1.2.45" evidence="6"/>
<dbReference type="AlphaFoldDB" id="A0A318E5K1"/>
<evidence type="ECO:0000256" key="5">
    <source>
        <dbReference type="ARBA" id="ARBA00035632"/>
    </source>
</evidence>
<comment type="pathway">
    <text evidence="5">Aromatic compound metabolism; naphthalene degradation.</text>
</comment>
<name>A0A318E5K1_9GAMM</name>
<dbReference type="RefSeq" id="WP_110266949.1">
    <property type="nucleotide sequence ID" value="NZ_CAWNXA010000017.1"/>
</dbReference>
<keyword evidence="3 10" id="KW-0456">Lyase</keyword>
<evidence type="ECO:0000256" key="6">
    <source>
        <dbReference type="ARBA" id="ARBA00035679"/>
    </source>
</evidence>
<dbReference type="FunFam" id="3.20.20.70:FF:000190">
    <property type="entry name" value="Trans-o-hydroxybenzylidenepyruvate hydratase-aldolase"/>
    <property type="match status" value="1"/>
</dbReference>
<dbReference type="GO" id="GO:0008840">
    <property type="term" value="F:4-hydroxy-tetrahydrodipicolinate synthase activity"/>
    <property type="evidence" value="ECO:0007669"/>
    <property type="project" value="TreeGrafter"/>
</dbReference>
<dbReference type="Proteomes" id="UP000248330">
    <property type="component" value="Unassembled WGS sequence"/>
</dbReference>
<organism evidence="11 12">
    <name type="scientific">Sinimarinibacterium flocculans</name>
    <dbReference type="NCBI Taxonomy" id="985250"/>
    <lineage>
        <taxon>Bacteria</taxon>
        <taxon>Pseudomonadati</taxon>
        <taxon>Pseudomonadota</taxon>
        <taxon>Gammaproteobacteria</taxon>
        <taxon>Nevskiales</taxon>
        <taxon>Nevskiaceae</taxon>
        <taxon>Sinimarinibacterium</taxon>
    </lineage>
</organism>
<protein>
    <recommendedName>
        <fullName evidence="7">Trans-O-hydroxybenzylidenepyruvate hydratase-aldolase</fullName>
        <ecNumber evidence="6">4.1.2.45</ecNumber>
    </recommendedName>
    <alternativeName>
        <fullName evidence="8">2'-hydroxybenzalpyruvate aldolase</fullName>
    </alternativeName>
</protein>
<dbReference type="Pfam" id="PF00701">
    <property type="entry name" value="DHDPS"/>
    <property type="match status" value="1"/>
</dbReference>
<dbReference type="CDD" id="cd00952">
    <property type="entry name" value="CHBPH_aldolase"/>
    <property type="match status" value="1"/>
</dbReference>
<dbReference type="InterPro" id="IPR002220">
    <property type="entry name" value="DapA-like"/>
</dbReference>
<evidence type="ECO:0000256" key="2">
    <source>
        <dbReference type="ARBA" id="ARBA00022797"/>
    </source>
</evidence>
<evidence type="ECO:0000256" key="10">
    <source>
        <dbReference type="PIRNR" id="PIRNR001365"/>
    </source>
</evidence>
<dbReference type="GO" id="GO:1901170">
    <property type="term" value="P:naphthalene catabolic process"/>
    <property type="evidence" value="ECO:0007669"/>
    <property type="project" value="UniProtKB-ARBA"/>
</dbReference>
<evidence type="ECO:0000313" key="12">
    <source>
        <dbReference type="Proteomes" id="UP000248330"/>
    </source>
</evidence>
<dbReference type="PRINTS" id="PR00146">
    <property type="entry name" value="DHPICSNTHASE"/>
</dbReference>
<evidence type="ECO:0000256" key="3">
    <source>
        <dbReference type="ARBA" id="ARBA00023239"/>
    </source>
</evidence>
<reference evidence="11 12" key="1">
    <citation type="submission" date="2018-04" db="EMBL/GenBank/DDBJ databases">
        <title>Genomic Encyclopedia of Type Strains, Phase IV (KMG-IV): sequencing the most valuable type-strain genomes for metagenomic binning, comparative biology and taxonomic classification.</title>
        <authorList>
            <person name="Goeker M."/>
        </authorList>
    </citation>
    <scope>NUCLEOTIDE SEQUENCE [LARGE SCALE GENOMIC DNA]</scope>
    <source>
        <strain evidence="11 12">DSM 104150</strain>
    </source>
</reference>
<evidence type="ECO:0000256" key="1">
    <source>
        <dbReference type="ARBA" id="ARBA00007592"/>
    </source>
</evidence>
<dbReference type="OrthoDB" id="9782828at2"/>
<comment type="catalytic activity">
    <reaction evidence="9">
        <text>(3E)-4-(2-hydroxyphenyl)-2-oxobut-3-enoate + H2O = salicylaldehyde + pyruvate</text>
        <dbReference type="Rhea" id="RHEA:27389"/>
        <dbReference type="ChEBI" id="CHEBI:15361"/>
        <dbReference type="ChEBI" id="CHEBI:15377"/>
        <dbReference type="ChEBI" id="CHEBI:16008"/>
        <dbReference type="ChEBI" id="CHEBI:59353"/>
        <dbReference type="EC" id="4.1.2.45"/>
    </reaction>
</comment>
<dbReference type="EMBL" id="QICN01000017">
    <property type="protein sequence ID" value="PXV63448.1"/>
    <property type="molecule type" value="Genomic_DNA"/>
</dbReference>
<dbReference type="SUPFAM" id="SSF51569">
    <property type="entry name" value="Aldolase"/>
    <property type="match status" value="1"/>
</dbReference>
<keyword evidence="12" id="KW-1185">Reference proteome</keyword>
<evidence type="ECO:0000256" key="7">
    <source>
        <dbReference type="ARBA" id="ARBA00035695"/>
    </source>
</evidence>